<dbReference type="AlphaFoldDB" id="H5SJR9"/>
<accession>H5SJR9</accession>
<dbReference type="EMBL" id="AP011746">
    <property type="protein sequence ID" value="BAL56405.1"/>
    <property type="molecule type" value="Genomic_DNA"/>
</dbReference>
<proteinExistence type="predicted"/>
<reference evidence="1" key="1">
    <citation type="journal article" date="2005" name="Environ. Microbiol.">
        <title>Genetic and functional properties of uncultivated thermophilic crenarchaeotes from a subsurface gold mine as revealed by analysis of genome fragments.</title>
        <authorList>
            <person name="Nunoura T."/>
            <person name="Hirayama H."/>
            <person name="Takami H."/>
            <person name="Oida H."/>
            <person name="Nishi S."/>
            <person name="Shimamura S."/>
            <person name="Suzuki Y."/>
            <person name="Inagaki F."/>
            <person name="Takai K."/>
            <person name="Nealson K.H."/>
            <person name="Horikoshi K."/>
        </authorList>
    </citation>
    <scope>NUCLEOTIDE SEQUENCE</scope>
</reference>
<dbReference type="SUPFAM" id="SSF48452">
    <property type="entry name" value="TPR-like"/>
    <property type="match status" value="1"/>
</dbReference>
<dbReference type="InterPro" id="IPR011990">
    <property type="entry name" value="TPR-like_helical_dom_sf"/>
</dbReference>
<reference evidence="1" key="2">
    <citation type="journal article" date="2012" name="PLoS ONE">
        <title>A Deeply Branching Thermophilic Bacterium with an Ancient Acetyl-CoA Pathway Dominates a Subsurface Ecosystem.</title>
        <authorList>
            <person name="Takami H."/>
            <person name="Noguchi H."/>
            <person name="Takaki Y."/>
            <person name="Uchiyama I."/>
            <person name="Toyoda A."/>
            <person name="Nishi S."/>
            <person name="Chee G.-J."/>
            <person name="Arai W."/>
            <person name="Nunoura T."/>
            <person name="Itoh T."/>
            <person name="Hattori M."/>
            <person name="Takai K."/>
        </authorList>
    </citation>
    <scope>NUCLEOTIDE SEQUENCE</scope>
</reference>
<organism evidence="1">
    <name type="scientific">uncultured Planctomycetota bacterium</name>
    <dbReference type="NCBI Taxonomy" id="120965"/>
    <lineage>
        <taxon>Bacteria</taxon>
        <taxon>Pseudomonadati</taxon>
        <taxon>Planctomycetota</taxon>
        <taxon>environmental samples</taxon>
    </lineage>
</organism>
<name>H5SJR9_9BACT</name>
<dbReference type="Gene3D" id="1.25.40.10">
    <property type="entry name" value="Tetratricopeptide repeat domain"/>
    <property type="match status" value="1"/>
</dbReference>
<sequence>MSQTVKRLHEAPPSLAGLLTQYLNRQRTEMGWYGDWSDAEESEFEPYQPAEVNVVDPRMALEEALAAAQWLLPDPTHRAEFHTRQMRHVPDWRTLVRRLEPMPVVPFALGYFPQLVRDVRQIWETDWQHWKPNSPHSTASGLWEWGELMLAQRRPAAALFAVAVLRWLGQTGEARQLFRAVKGHAPDGWSLLLVNEDAALLWQEGDFEAAARLWESVSSDAPPFSFNRGLCALLLGRSRQARELLAHAAACLVESSAWHHLAQLLRLLLE</sequence>
<gene>
    <name evidence="1" type="ORF">HGMM_F37F03C28</name>
</gene>
<protein>
    <submittedName>
        <fullName evidence="1">Hypothetical conserved protein</fullName>
    </submittedName>
</protein>
<evidence type="ECO:0000313" key="1">
    <source>
        <dbReference type="EMBL" id="BAL56405.1"/>
    </source>
</evidence>